<dbReference type="EMBL" id="WRPP01000005">
    <property type="protein sequence ID" value="MVU80415.1"/>
    <property type="molecule type" value="Genomic_DNA"/>
</dbReference>
<dbReference type="PANTHER" id="PTHR43422">
    <property type="entry name" value="THIAMINE THIAZOLE SYNTHASE"/>
    <property type="match status" value="1"/>
</dbReference>
<reference evidence="2 3" key="1">
    <citation type="submission" date="2019-12" db="EMBL/GenBank/DDBJ databases">
        <title>Nocardia sp. nov. ET3-3 isolated from soil.</title>
        <authorList>
            <person name="Kanchanasin P."/>
            <person name="Tanasupawat S."/>
            <person name="Yuki M."/>
            <person name="Kudo T."/>
        </authorList>
    </citation>
    <scope>NUCLEOTIDE SEQUENCE [LARGE SCALE GENOMIC DNA]</scope>
    <source>
        <strain evidence="2 3">ET3-3</strain>
    </source>
</reference>
<gene>
    <name evidence="2" type="ORF">GPX89_24590</name>
</gene>
<sequence>MTAPEAGGAERHAIVIGAGVAGLLAARVLAEFCTRVTILERDTAEPGVVRRGVGQGAHLHGLLDRGRSIIEDLYPGCTDDLVAAGAHTAEVLVGTRWYIGGSRLAATATDLTSVIATRPLLESVLRRRTLELPNVTLREGITVRGLTGDGERVTGVRVTTHRDSRQDGDHGAASDTPAIDDGVRRSGSTDAADDGAGEGEPRSAGGADSADTEIVGADLVVDASGRGSRICEWLRVIGATAPVEERLEVDLGYASRLYRHRDGLLGGHASVIISTGADGRGGGAVHVEGDRWLVTLAGMMGDHPPTDPAGFHAYAATLSAPDIHEIVTAAEPLGDAVPYRFRSSVRRRFDREPEVPAALVVLGDAQCAFNPLYAQGMTVAALQAAVLRECLRIGLPFAELPARFYAAAAEAADTAWQLAAASDLRHPAVAGRRGLRTRLTNAYVAQTYRAAHHDSLVARTFMRVAHLVETPAALAGPALVGRIMLRGNGAAATMSAHH</sequence>
<dbReference type="PANTHER" id="PTHR43422:SF3">
    <property type="entry name" value="THIAMINE THIAZOLE SYNTHASE"/>
    <property type="match status" value="1"/>
</dbReference>
<dbReference type="InterPro" id="IPR036188">
    <property type="entry name" value="FAD/NAD-bd_sf"/>
</dbReference>
<dbReference type="Gene3D" id="3.50.50.60">
    <property type="entry name" value="FAD/NAD(P)-binding domain"/>
    <property type="match status" value="2"/>
</dbReference>
<dbReference type="SUPFAM" id="SSF51905">
    <property type="entry name" value="FAD/NAD(P)-binding domain"/>
    <property type="match status" value="1"/>
</dbReference>
<evidence type="ECO:0000313" key="2">
    <source>
        <dbReference type="EMBL" id="MVU80415.1"/>
    </source>
</evidence>
<comment type="caution">
    <text evidence="2">The sequence shown here is derived from an EMBL/GenBank/DDBJ whole genome shotgun (WGS) entry which is preliminary data.</text>
</comment>
<feature type="compositionally biased region" description="Basic and acidic residues" evidence="1">
    <location>
        <begin position="152"/>
        <end position="172"/>
    </location>
</feature>
<protein>
    <submittedName>
        <fullName evidence="2">FAD-dependent oxidoreductase</fullName>
    </submittedName>
</protein>
<feature type="region of interest" description="Disordered" evidence="1">
    <location>
        <begin position="152"/>
        <end position="210"/>
    </location>
</feature>
<evidence type="ECO:0000256" key="1">
    <source>
        <dbReference type="SAM" id="MobiDB-lite"/>
    </source>
</evidence>
<dbReference type="Proteomes" id="UP000466794">
    <property type="component" value="Unassembled WGS sequence"/>
</dbReference>
<dbReference type="AlphaFoldDB" id="A0A7K1V1D4"/>
<proteinExistence type="predicted"/>
<name>A0A7K1V1D4_9NOCA</name>
<evidence type="ECO:0000313" key="3">
    <source>
        <dbReference type="Proteomes" id="UP000466794"/>
    </source>
</evidence>
<organism evidence="2 3">
    <name type="scientific">Nocardia terrae</name>
    <dbReference type="NCBI Taxonomy" id="2675851"/>
    <lineage>
        <taxon>Bacteria</taxon>
        <taxon>Bacillati</taxon>
        <taxon>Actinomycetota</taxon>
        <taxon>Actinomycetes</taxon>
        <taxon>Mycobacteriales</taxon>
        <taxon>Nocardiaceae</taxon>
        <taxon>Nocardia</taxon>
    </lineage>
</organism>
<accession>A0A7K1V1D4</accession>
<dbReference type="RefSeq" id="WP_157390063.1">
    <property type="nucleotide sequence ID" value="NZ_WRPP01000005.1"/>
</dbReference>
<keyword evidence="3" id="KW-1185">Reference proteome</keyword>